<keyword evidence="2" id="KW-1185">Reference proteome</keyword>
<protein>
    <submittedName>
        <fullName evidence="1">Uncharacterized protein</fullName>
    </submittedName>
</protein>
<sequence>MAVVFFLLPLVNVLVVPGWKFWVDPAGKSAVVTSPKGNQSGFWSTNDTAPGLGLADLDMMLQRHDRARYKPRSPRHARACAAGVTRIGTTARPKNGSKPFGWWEVARDEYPLPAQARWCTRGPTAAGCLPPTMPVC</sequence>
<evidence type="ECO:0000313" key="1">
    <source>
        <dbReference type="EMBL" id="MEO9249188.1"/>
    </source>
</evidence>
<evidence type="ECO:0000313" key="2">
    <source>
        <dbReference type="Proteomes" id="UP001484097"/>
    </source>
</evidence>
<accession>A0ABV0IMH8</accession>
<dbReference type="Proteomes" id="UP001484097">
    <property type="component" value="Unassembled WGS sequence"/>
</dbReference>
<proteinExistence type="predicted"/>
<dbReference type="RefSeq" id="WP_347921950.1">
    <property type="nucleotide sequence ID" value="NZ_JBDXMX010000011.1"/>
</dbReference>
<dbReference type="EMBL" id="JBDXMX010000011">
    <property type="protein sequence ID" value="MEO9249188.1"/>
    <property type="molecule type" value="Genomic_DNA"/>
</dbReference>
<name>A0ABV0IMH8_9MICC</name>
<gene>
    <name evidence="1" type="ORF">ABDK96_16015</name>
</gene>
<organism evidence="1 2">
    <name type="scientific">Citricoccus nitrophenolicus</name>
    <dbReference type="NCBI Taxonomy" id="863575"/>
    <lineage>
        <taxon>Bacteria</taxon>
        <taxon>Bacillati</taxon>
        <taxon>Actinomycetota</taxon>
        <taxon>Actinomycetes</taxon>
        <taxon>Micrococcales</taxon>
        <taxon>Micrococcaceae</taxon>
        <taxon>Citricoccus</taxon>
    </lineage>
</organism>
<comment type="caution">
    <text evidence="1">The sequence shown here is derived from an EMBL/GenBank/DDBJ whole genome shotgun (WGS) entry which is preliminary data.</text>
</comment>
<reference evidence="1 2" key="1">
    <citation type="submission" date="2024-05" db="EMBL/GenBank/DDBJ databases">
        <authorList>
            <person name="Yi C."/>
        </authorList>
    </citation>
    <scope>NUCLEOTIDE SEQUENCE [LARGE SCALE GENOMIC DNA]</scope>
    <source>
        <strain evidence="1 2">XS13</strain>
    </source>
</reference>